<protein>
    <recommendedName>
        <fullName evidence="6">2-oxoadipate dioxygenase/decarboxylase</fullName>
        <ecNumber evidence="6">1.13.11.93</ecNumber>
    </recommendedName>
    <alternativeName>
        <fullName evidence="7">2-hydroxyglutarate synthase</fullName>
    </alternativeName>
</protein>
<dbReference type="AlphaFoldDB" id="A0A840HZ69"/>
<dbReference type="SMART" id="SM01150">
    <property type="entry name" value="DUF1338"/>
    <property type="match status" value="1"/>
</dbReference>
<keyword evidence="4" id="KW-0408">Iron</keyword>
<evidence type="ECO:0000313" key="8">
    <source>
        <dbReference type="EMBL" id="MBB4657727.1"/>
    </source>
</evidence>
<comment type="caution">
    <text evidence="8">The sequence shown here is derived from an EMBL/GenBank/DDBJ whole genome shotgun (WGS) entry which is preliminary data.</text>
</comment>
<dbReference type="GO" id="GO:0051213">
    <property type="term" value="F:dioxygenase activity"/>
    <property type="evidence" value="ECO:0007669"/>
    <property type="project" value="UniProtKB-KW"/>
</dbReference>
<evidence type="ECO:0000256" key="2">
    <source>
        <dbReference type="ARBA" id="ARBA00022964"/>
    </source>
</evidence>
<dbReference type="InterPro" id="IPR009770">
    <property type="entry name" value="HGLS"/>
</dbReference>
<accession>A0A840HZ69</accession>
<comment type="cofactor">
    <cofactor evidence="1">
        <name>Fe(2+)</name>
        <dbReference type="ChEBI" id="CHEBI:29033"/>
    </cofactor>
</comment>
<keyword evidence="9" id="KW-1185">Reference proteome</keyword>
<dbReference type="PANTHER" id="PTHR31136:SF5">
    <property type="entry name" value="2-OXOADIPATE DIOXYGENASE_DECARBOXYLASE, CHLOROPLASTIC"/>
    <property type="match status" value="1"/>
</dbReference>
<dbReference type="PANTHER" id="PTHR31136">
    <property type="entry name" value="DUF1338 DOMAIN-CONTAINING PROTEIN"/>
    <property type="match status" value="1"/>
</dbReference>
<reference evidence="8 9" key="1">
    <citation type="submission" date="2020-08" db="EMBL/GenBank/DDBJ databases">
        <title>Genomic Encyclopedia of Type Strains, Phase IV (KMG-IV): sequencing the most valuable type-strain genomes for metagenomic binning, comparative biology and taxonomic classification.</title>
        <authorList>
            <person name="Goeker M."/>
        </authorList>
    </citation>
    <scope>NUCLEOTIDE SEQUENCE [LARGE SCALE GENOMIC DNA]</scope>
    <source>
        <strain evidence="8 9">DSM 102850</strain>
    </source>
</reference>
<dbReference type="CDD" id="cd16350">
    <property type="entry name" value="VOC_like"/>
    <property type="match status" value="1"/>
</dbReference>
<dbReference type="RefSeq" id="WP_183815060.1">
    <property type="nucleotide sequence ID" value="NZ_JACHOB010000001.1"/>
</dbReference>
<keyword evidence="3" id="KW-0560">Oxidoreductase</keyword>
<evidence type="ECO:0000256" key="4">
    <source>
        <dbReference type="ARBA" id="ARBA00023004"/>
    </source>
</evidence>
<dbReference type="Gene3D" id="3.10.180.50">
    <property type="match status" value="1"/>
</dbReference>
<proteinExistence type="inferred from homology"/>
<sequence length="266" mass="30108">MHALETVFAALWDQYATLTPQAHEIRTLLVDRGEMVVNDHVAFRTFDDPRLGIDRIAKPFLHLGYEAKDTYRFEQKKLFARYYQHPDPSLPKVFVSELLLSEFSQELQDTVRGLIDQMPDGVMGKEEGLTMGRPWSVDSETYERLAAESEYAGWMAAFGFCANHFTVFVNALKGFDKIEDLAAFIEENGYPMNRSGGLIKGSEEVALAQCSTLASQVPVAFSDGEKTVPSCYYEFAQRFEREDGTLYQGFVAASADKIFESTDRQR</sequence>
<evidence type="ECO:0000256" key="7">
    <source>
        <dbReference type="ARBA" id="ARBA00035045"/>
    </source>
</evidence>
<gene>
    <name evidence="8" type="ORF">GGQ59_000227</name>
</gene>
<evidence type="ECO:0000313" key="9">
    <source>
        <dbReference type="Proteomes" id="UP000563524"/>
    </source>
</evidence>
<keyword evidence="2" id="KW-0223">Dioxygenase</keyword>
<organism evidence="8 9">
    <name type="scientific">Parvularcula dongshanensis</name>
    <dbReference type="NCBI Taxonomy" id="1173995"/>
    <lineage>
        <taxon>Bacteria</taxon>
        <taxon>Pseudomonadati</taxon>
        <taxon>Pseudomonadota</taxon>
        <taxon>Alphaproteobacteria</taxon>
        <taxon>Parvularculales</taxon>
        <taxon>Parvularculaceae</taxon>
        <taxon>Parvularcula</taxon>
    </lineage>
</organism>
<dbReference type="Proteomes" id="UP000563524">
    <property type="component" value="Unassembled WGS sequence"/>
</dbReference>
<evidence type="ECO:0000256" key="5">
    <source>
        <dbReference type="ARBA" id="ARBA00035013"/>
    </source>
</evidence>
<evidence type="ECO:0000256" key="1">
    <source>
        <dbReference type="ARBA" id="ARBA00001954"/>
    </source>
</evidence>
<dbReference type="EMBL" id="JACHOB010000001">
    <property type="protein sequence ID" value="MBB4657727.1"/>
    <property type="molecule type" value="Genomic_DNA"/>
</dbReference>
<dbReference type="EC" id="1.13.11.93" evidence="6"/>
<evidence type="ECO:0000256" key="3">
    <source>
        <dbReference type="ARBA" id="ARBA00023002"/>
    </source>
</evidence>
<comment type="similarity">
    <text evidence="5">Belongs to the 2-oxoadipate dioxygenase/decarboxylase family.</text>
</comment>
<dbReference type="Pfam" id="PF07063">
    <property type="entry name" value="HGLS"/>
    <property type="match status" value="2"/>
</dbReference>
<evidence type="ECO:0000256" key="6">
    <source>
        <dbReference type="ARBA" id="ARBA00035023"/>
    </source>
</evidence>
<name>A0A840HZ69_9PROT</name>